<dbReference type="RefSeq" id="WP_128200142.1">
    <property type="nucleotide sequence ID" value="NZ_SACT01000008.1"/>
</dbReference>
<dbReference type="OrthoDB" id="9803927at2"/>
<evidence type="ECO:0000313" key="6">
    <source>
        <dbReference type="EMBL" id="RVT49391.1"/>
    </source>
</evidence>
<keyword evidence="2 3" id="KW-0732">Signal</keyword>
<dbReference type="Gene3D" id="3.60.21.10">
    <property type="match status" value="1"/>
</dbReference>
<comment type="caution">
    <text evidence="6">The sequence shown here is derived from an EMBL/GenBank/DDBJ whole genome shotgun (WGS) entry which is preliminary data.</text>
</comment>
<name>A0A3S2WYW1_9BURK</name>
<dbReference type="InterPro" id="IPR004843">
    <property type="entry name" value="Calcineurin-like_PHP"/>
</dbReference>
<dbReference type="Pfam" id="PF02872">
    <property type="entry name" value="5_nucleotid_C"/>
    <property type="match status" value="1"/>
</dbReference>
<feature type="chain" id="PRO_5018381749" evidence="3">
    <location>
        <begin position="22"/>
        <end position="627"/>
    </location>
</feature>
<dbReference type="PANTHER" id="PTHR11575:SF24">
    <property type="entry name" value="5'-NUCLEOTIDASE"/>
    <property type="match status" value="1"/>
</dbReference>
<dbReference type="InterPro" id="IPR029052">
    <property type="entry name" value="Metallo-depent_PP-like"/>
</dbReference>
<keyword evidence="3" id="KW-0547">Nucleotide-binding</keyword>
<evidence type="ECO:0000256" key="2">
    <source>
        <dbReference type="ARBA" id="ARBA00022729"/>
    </source>
</evidence>
<dbReference type="GO" id="GO:0008253">
    <property type="term" value="F:5'-nucleotidase activity"/>
    <property type="evidence" value="ECO:0007669"/>
    <property type="project" value="TreeGrafter"/>
</dbReference>
<dbReference type="GO" id="GO:0000166">
    <property type="term" value="F:nucleotide binding"/>
    <property type="evidence" value="ECO:0007669"/>
    <property type="project" value="UniProtKB-KW"/>
</dbReference>
<organism evidence="6 7">
    <name type="scientific">Rubrivivax albus</name>
    <dbReference type="NCBI Taxonomy" id="2499835"/>
    <lineage>
        <taxon>Bacteria</taxon>
        <taxon>Pseudomonadati</taxon>
        <taxon>Pseudomonadota</taxon>
        <taxon>Betaproteobacteria</taxon>
        <taxon>Burkholderiales</taxon>
        <taxon>Sphaerotilaceae</taxon>
        <taxon>Rubrivivax</taxon>
    </lineage>
</organism>
<keyword evidence="3" id="KW-0378">Hydrolase</keyword>
<feature type="domain" description="Calcineurin-like phosphoesterase" evidence="4">
    <location>
        <begin position="44"/>
        <end position="271"/>
    </location>
</feature>
<proteinExistence type="inferred from homology"/>
<evidence type="ECO:0000256" key="1">
    <source>
        <dbReference type="ARBA" id="ARBA00006654"/>
    </source>
</evidence>
<dbReference type="GO" id="GO:0008768">
    <property type="term" value="F:UDP-sugar diphosphatase activity"/>
    <property type="evidence" value="ECO:0007669"/>
    <property type="project" value="TreeGrafter"/>
</dbReference>
<evidence type="ECO:0000256" key="3">
    <source>
        <dbReference type="RuleBase" id="RU362119"/>
    </source>
</evidence>
<sequence length="627" mass="64538">MPLNRHPIATLLSALALAALAACGGDDDGAAVDPAPSFAAIELNIAHVNDHHSQLEGFPGTTLTLDGTATRVTLGGFARLTSIFQALEDAGTPNLLKIHAGDAVTGTLYYTFFKGEADARMMNTICFDAFALGNHEFDDGDAQTAAFLDALWTPACQTPILAANVQPAIGTPLAPLSAGDYIQPYVIREFGGVKVALIGIDIAGKTTNSSRPLASTVFADEVATAQAVIDQLKAEGLRHFVLVTHQGYQNDLAMAAALTDVDAIVGGDSHSLLGDFTAYGLSSSGAYPTVAANADGKPVCIGQAWEYAKAVGLMNVRFDATGAVASCGGQASLVIGDDFARDDGSGSFVALDDTARAALKTTLAADPALKVTSPDAGAAAVLASYTGQVDAEKAKPIGTATEALCLVRVPGESTNRSAGTAGCEDANTLARGSDAAQAVAQAFLAGSRRADLALQNAGGVRIPVAAGTLTMNTAFTLLPFTNVIVELEMTGAEVIAALEDAVANHLDAGQSTGSHPYAAGLRWDLDMSQAKGARFSNVQVKNRSTGVWSAIDPAATYVVATNDFIAEGRDGYTTLGTVFASGRVVNTYLLYTQTFADWVVAEGSIARPARGEYSHQVVITASGTTLP</sequence>
<dbReference type="Gene3D" id="3.90.780.10">
    <property type="entry name" value="5'-Nucleotidase, C-terminal domain"/>
    <property type="match status" value="1"/>
</dbReference>
<dbReference type="AlphaFoldDB" id="A0A3S2WYW1"/>
<dbReference type="GO" id="GO:0046872">
    <property type="term" value="F:metal ion binding"/>
    <property type="evidence" value="ECO:0007669"/>
    <property type="project" value="InterPro"/>
</dbReference>
<dbReference type="SUPFAM" id="SSF56300">
    <property type="entry name" value="Metallo-dependent phosphatases"/>
    <property type="match status" value="1"/>
</dbReference>
<dbReference type="GO" id="GO:0009166">
    <property type="term" value="P:nucleotide catabolic process"/>
    <property type="evidence" value="ECO:0007669"/>
    <property type="project" value="InterPro"/>
</dbReference>
<protein>
    <submittedName>
        <fullName evidence="6">Bifunctional metallophosphatase/5'-nucleotidase</fullName>
    </submittedName>
</protein>
<comment type="similarity">
    <text evidence="1 3">Belongs to the 5'-nucleotidase family.</text>
</comment>
<gene>
    <name evidence="6" type="ORF">ENE75_20160</name>
</gene>
<dbReference type="Pfam" id="PF00149">
    <property type="entry name" value="Metallophos"/>
    <property type="match status" value="1"/>
</dbReference>
<dbReference type="PANTHER" id="PTHR11575">
    <property type="entry name" value="5'-NUCLEOTIDASE-RELATED"/>
    <property type="match status" value="1"/>
</dbReference>
<reference evidence="6 7" key="1">
    <citation type="submission" date="2019-01" db="EMBL/GenBank/DDBJ databases">
        <authorList>
            <person name="Chen W.-M."/>
        </authorList>
    </citation>
    <scope>NUCLEOTIDE SEQUENCE [LARGE SCALE GENOMIC DNA]</scope>
    <source>
        <strain evidence="6 7">ICH-3</strain>
    </source>
</reference>
<dbReference type="EMBL" id="SACT01000008">
    <property type="protein sequence ID" value="RVT49391.1"/>
    <property type="molecule type" value="Genomic_DNA"/>
</dbReference>
<evidence type="ECO:0000313" key="7">
    <source>
        <dbReference type="Proteomes" id="UP000288178"/>
    </source>
</evidence>
<dbReference type="PROSITE" id="PS51257">
    <property type="entry name" value="PROKAR_LIPOPROTEIN"/>
    <property type="match status" value="1"/>
</dbReference>
<keyword evidence="7" id="KW-1185">Reference proteome</keyword>
<dbReference type="InterPro" id="IPR008334">
    <property type="entry name" value="5'-Nucleotdase_C"/>
</dbReference>
<dbReference type="PROSITE" id="PS00786">
    <property type="entry name" value="5_NUCLEOTIDASE_2"/>
    <property type="match status" value="1"/>
</dbReference>
<dbReference type="InterPro" id="IPR036907">
    <property type="entry name" value="5'-Nucleotdase_C_sf"/>
</dbReference>
<accession>A0A3S2WYW1</accession>
<dbReference type="PRINTS" id="PR01607">
    <property type="entry name" value="APYRASEFAMLY"/>
</dbReference>
<dbReference type="SUPFAM" id="SSF55816">
    <property type="entry name" value="5'-nucleotidase (syn. UDP-sugar hydrolase), C-terminal domain"/>
    <property type="match status" value="1"/>
</dbReference>
<dbReference type="Proteomes" id="UP000288178">
    <property type="component" value="Unassembled WGS sequence"/>
</dbReference>
<dbReference type="GO" id="GO:0030288">
    <property type="term" value="C:outer membrane-bounded periplasmic space"/>
    <property type="evidence" value="ECO:0007669"/>
    <property type="project" value="TreeGrafter"/>
</dbReference>
<dbReference type="InterPro" id="IPR006146">
    <property type="entry name" value="5'-Nucleotdase_CS"/>
</dbReference>
<feature type="signal peptide" evidence="3">
    <location>
        <begin position="1"/>
        <end position="21"/>
    </location>
</feature>
<evidence type="ECO:0000259" key="4">
    <source>
        <dbReference type="Pfam" id="PF00149"/>
    </source>
</evidence>
<evidence type="ECO:0000259" key="5">
    <source>
        <dbReference type="Pfam" id="PF02872"/>
    </source>
</evidence>
<feature type="domain" description="5'-Nucleotidase C-terminal" evidence="5">
    <location>
        <begin position="430"/>
        <end position="575"/>
    </location>
</feature>
<dbReference type="InterPro" id="IPR006179">
    <property type="entry name" value="5_nucleotidase/apyrase"/>
</dbReference>